<dbReference type="InterPro" id="IPR011051">
    <property type="entry name" value="RmlC_Cupin_sf"/>
</dbReference>
<evidence type="ECO:0008006" key="2">
    <source>
        <dbReference type="Google" id="ProtNLM"/>
    </source>
</evidence>
<protein>
    <recommendedName>
        <fullName evidence="2">Cupin domain-containing protein</fullName>
    </recommendedName>
</protein>
<dbReference type="Gene3D" id="2.60.120.10">
    <property type="entry name" value="Jelly Rolls"/>
    <property type="match status" value="1"/>
</dbReference>
<dbReference type="SUPFAM" id="SSF51182">
    <property type="entry name" value="RmlC-like cupins"/>
    <property type="match status" value="1"/>
</dbReference>
<name>A0A0S2CG06_CAMJU</name>
<organism evidence="1">
    <name type="scientific">Campylobacter jejuni subsp. jejuni</name>
    <dbReference type="NCBI Taxonomy" id="32022"/>
    <lineage>
        <taxon>Bacteria</taxon>
        <taxon>Pseudomonadati</taxon>
        <taxon>Campylobacterota</taxon>
        <taxon>Epsilonproteobacteria</taxon>
        <taxon>Campylobacterales</taxon>
        <taxon>Campylobacteraceae</taxon>
        <taxon>Campylobacter</taxon>
    </lineage>
</organism>
<accession>A0A0S2CG06</accession>
<proteinExistence type="predicted"/>
<dbReference type="AlphaFoldDB" id="A0A0S2CG06"/>
<sequence>MEIFSLQDMIRGWFVGNFDPSVVKTDLVEVGVKHYKKGDYEDRHYHKIATEITVIIEGKVQMGNKIYTKNDIIVIYPKESTDFKALEDTITVAVKIPGANEDKYMGEIND</sequence>
<evidence type="ECO:0000313" key="1">
    <source>
        <dbReference type="EMBL" id="ALN44067.1"/>
    </source>
</evidence>
<dbReference type="InterPro" id="IPR014710">
    <property type="entry name" value="RmlC-like_jellyroll"/>
</dbReference>
<reference evidence="1" key="1">
    <citation type="journal article" date="2015" name="PLoS ONE">
        <title>Updated Campylobacter jejuni Capsule PCR Multiplex Typing System and Its Application to Clinical Isolates from South and Southeast Asia.</title>
        <authorList>
            <person name="Poly F."/>
            <person name="Serichantalergs O."/>
            <person name="Kuroiwa J."/>
            <person name="Pootong P."/>
            <person name="Mason C."/>
            <person name="Guerry P."/>
            <person name="Parker C.T."/>
        </authorList>
    </citation>
    <scope>NUCLEOTIDE SEQUENCE</scope>
    <source>
        <strain evidence="1">RM3425</strain>
    </source>
</reference>
<dbReference type="EMBL" id="KT893435">
    <property type="protein sequence ID" value="ALN44067.1"/>
    <property type="molecule type" value="Genomic_DNA"/>
</dbReference>
<gene>
    <name evidence="1" type="ORF">HS32.04</name>
</gene>